<keyword evidence="1" id="KW-1133">Transmembrane helix</keyword>
<dbReference type="RefSeq" id="XP_046074630.1">
    <property type="nucleotide sequence ID" value="XM_046210854.1"/>
</dbReference>
<dbReference type="GO" id="GO:0051285">
    <property type="term" value="C:cell cortex of cell tip"/>
    <property type="evidence" value="ECO:0007669"/>
    <property type="project" value="TreeGrafter"/>
</dbReference>
<keyword evidence="1" id="KW-0812">Transmembrane</keyword>
<dbReference type="InterPro" id="IPR009571">
    <property type="entry name" value="SUR7/Rim9-like_fungi"/>
</dbReference>
<accession>A0AAD4Q0K4</accession>
<name>A0AAD4Q0K4_9EURO</name>
<feature type="transmembrane region" description="Helical" evidence="1">
    <location>
        <begin position="166"/>
        <end position="187"/>
    </location>
</feature>
<feature type="transmembrane region" description="Helical" evidence="1">
    <location>
        <begin position="242"/>
        <end position="262"/>
    </location>
</feature>
<gene>
    <name evidence="2" type="ORF">BGW36DRAFT_291623</name>
</gene>
<dbReference type="PANTHER" id="PTHR28019:SF3">
    <property type="entry name" value="INTEGRAL MEMBRANE PROTEIN (AFU_ORTHOLOGUE AFUA_6G07470)"/>
    <property type="match status" value="1"/>
</dbReference>
<dbReference type="AlphaFoldDB" id="A0AAD4Q0K4"/>
<dbReference type="GO" id="GO:0005886">
    <property type="term" value="C:plasma membrane"/>
    <property type="evidence" value="ECO:0007669"/>
    <property type="project" value="InterPro"/>
</dbReference>
<evidence type="ECO:0000313" key="3">
    <source>
        <dbReference type="Proteomes" id="UP001201262"/>
    </source>
</evidence>
<comment type="caution">
    <text evidence="2">The sequence shown here is derived from an EMBL/GenBank/DDBJ whole genome shotgun (WGS) entry which is preliminary data.</text>
</comment>
<sequence length="341" mass="36636">MGKAGRIACIFTPYVVSVAALVAIIFVGLGSTKSGSGTLDNLYFFRADLSNLTSSGGSSLADALASDLGDLANLGSDSFEVALAKSKAEGNIRDFYDIGLLGYCSGNKTSSGSFEVDYCSEPKAEFAFDPVTVWKLNTSSSDSDSILPSNLKKAIDTYKTVSKWMFIAYAIAFGATIVELLVGLFAICSRLGSLFTSIFAGIAFFFTIASSITATALFAALTGTFNSALKQYGMHGSMGKNIYVATWIATAFAFGGSLFWLLSSCCCSGRSPYHGDRRRGRGISAEKAPYTYERVGSPYGGVQPTTPYMHQQAPHDVPMDTFHQSNNYQQRQNAYEPFRHV</sequence>
<dbReference type="InterPro" id="IPR052413">
    <property type="entry name" value="SUR7_domain"/>
</dbReference>
<protein>
    <submittedName>
        <fullName evidence="2">Integral membrane protein</fullName>
    </submittedName>
</protein>
<proteinExistence type="predicted"/>
<organism evidence="2 3">
    <name type="scientific">Talaromyces proteolyticus</name>
    <dbReference type="NCBI Taxonomy" id="1131652"/>
    <lineage>
        <taxon>Eukaryota</taxon>
        <taxon>Fungi</taxon>
        <taxon>Dikarya</taxon>
        <taxon>Ascomycota</taxon>
        <taxon>Pezizomycotina</taxon>
        <taxon>Eurotiomycetes</taxon>
        <taxon>Eurotiomycetidae</taxon>
        <taxon>Eurotiales</taxon>
        <taxon>Trichocomaceae</taxon>
        <taxon>Talaromyces</taxon>
        <taxon>Talaromyces sect. Bacilispori</taxon>
    </lineage>
</organism>
<keyword evidence="3" id="KW-1185">Reference proteome</keyword>
<reference evidence="2" key="1">
    <citation type="submission" date="2021-12" db="EMBL/GenBank/DDBJ databases">
        <title>Convergent genome expansion in fungi linked to evolution of root-endophyte symbiosis.</title>
        <authorList>
            <consortium name="DOE Joint Genome Institute"/>
            <person name="Ke Y.-H."/>
            <person name="Bonito G."/>
            <person name="Liao H.-L."/>
            <person name="Looney B."/>
            <person name="Rojas-Flechas A."/>
            <person name="Nash J."/>
            <person name="Hameed K."/>
            <person name="Schadt C."/>
            <person name="Martin F."/>
            <person name="Crous P.W."/>
            <person name="Miettinen O."/>
            <person name="Magnuson J.K."/>
            <person name="Labbe J."/>
            <person name="Jacobson D."/>
            <person name="Doktycz M.J."/>
            <person name="Veneault-Fourrey C."/>
            <person name="Kuo A."/>
            <person name="Mondo S."/>
            <person name="Calhoun S."/>
            <person name="Riley R."/>
            <person name="Ohm R."/>
            <person name="LaButti K."/>
            <person name="Andreopoulos B."/>
            <person name="Pangilinan J."/>
            <person name="Nolan M."/>
            <person name="Tritt A."/>
            <person name="Clum A."/>
            <person name="Lipzen A."/>
            <person name="Daum C."/>
            <person name="Barry K."/>
            <person name="Grigoriev I.V."/>
            <person name="Vilgalys R."/>
        </authorList>
    </citation>
    <scope>NUCLEOTIDE SEQUENCE</scope>
    <source>
        <strain evidence="2">PMI_201</strain>
    </source>
</reference>
<dbReference type="GeneID" id="70241141"/>
<dbReference type="Pfam" id="PF06687">
    <property type="entry name" value="SUR7"/>
    <property type="match status" value="1"/>
</dbReference>
<evidence type="ECO:0000256" key="1">
    <source>
        <dbReference type="SAM" id="Phobius"/>
    </source>
</evidence>
<keyword evidence="1" id="KW-0472">Membrane</keyword>
<dbReference type="EMBL" id="JAJTJA010000004">
    <property type="protein sequence ID" value="KAH8700924.1"/>
    <property type="molecule type" value="Genomic_DNA"/>
</dbReference>
<dbReference type="PANTHER" id="PTHR28019">
    <property type="entry name" value="CELL MEMBRANE PROTEIN YLR413W-RELATED"/>
    <property type="match status" value="1"/>
</dbReference>
<evidence type="ECO:0000313" key="2">
    <source>
        <dbReference type="EMBL" id="KAH8700924.1"/>
    </source>
</evidence>
<feature type="transmembrane region" description="Helical" evidence="1">
    <location>
        <begin position="194"/>
        <end position="222"/>
    </location>
</feature>
<feature type="transmembrane region" description="Helical" evidence="1">
    <location>
        <begin position="7"/>
        <end position="29"/>
    </location>
</feature>
<dbReference type="GO" id="GO:0031505">
    <property type="term" value="P:fungal-type cell wall organization"/>
    <property type="evidence" value="ECO:0007669"/>
    <property type="project" value="TreeGrafter"/>
</dbReference>
<dbReference type="Proteomes" id="UP001201262">
    <property type="component" value="Unassembled WGS sequence"/>
</dbReference>